<dbReference type="Gene3D" id="2.130.10.10">
    <property type="entry name" value="YVTN repeat-like/Quinoprotein amine dehydrogenase"/>
    <property type="match status" value="5"/>
</dbReference>
<dbReference type="PANTHER" id="PTHR19848:SF8">
    <property type="entry name" value="F-BOX AND WD REPEAT DOMAIN CONTAINING 7"/>
    <property type="match status" value="1"/>
</dbReference>
<feature type="repeat" description="WD" evidence="3">
    <location>
        <begin position="1037"/>
        <end position="1078"/>
    </location>
</feature>
<dbReference type="SUPFAM" id="SSF50978">
    <property type="entry name" value="WD40 repeat-like"/>
    <property type="match status" value="2"/>
</dbReference>
<feature type="repeat" description="WD" evidence="3">
    <location>
        <begin position="785"/>
        <end position="826"/>
    </location>
</feature>
<feature type="domain" description="NACHT" evidence="4">
    <location>
        <begin position="307"/>
        <end position="528"/>
    </location>
</feature>
<dbReference type="Proteomes" id="UP000799424">
    <property type="component" value="Unassembled WGS sequence"/>
</dbReference>
<dbReference type="PROSITE" id="PS50837">
    <property type="entry name" value="NACHT"/>
    <property type="match status" value="1"/>
</dbReference>
<dbReference type="Pfam" id="PF06985">
    <property type="entry name" value="HET"/>
    <property type="match status" value="1"/>
</dbReference>
<dbReference type="Pfam" id="PF00400">
    <property type="entry name" value="WD40"/>
    <property type="match status" value="10"/>
</dbReference>
<dbReference type="SMART" id="SM00320">
    <property type="entry name" value="WD40"/>
    <property type="match status" value="10"/>
</dbReference>
<name>A0A6A7AEG3_9PLEO</name>
<dbReference type="FunFam" id="3.40.50.300:FF:001638">
    <property type="entry name" value="NACHT and WD40 domain protein"/>
    <property type="match status" value="1"/>
</dbReference>
<dbReference type="InterPro" id="IPR015943">
    <property type="entry name" value="WD40/YVTN_repeat-like_dom_sf"/>
</dbReference>
<sequence length="1207" mass="134822">MRLLRHDNDRELIITSFHENKLPPYAILSHTWGADTEEVIFADLVGGNSKANHGDGKKTSYKEKPGYKKILFCGEQARQDDLQYFWVDTCCIDKSDKAELSFAIQSMFRWYQNAAKCYAYLSDVSAEQKASSTSSEYVWEPGFQASRWFTRGWTLQELLAPGTVEFFSEDWDRLGDRRSLKSLIHKITSIPYEVLEGAPLLQFNVDERLRWRHNRHTKIKEDAAYSMSGIFNVDMAPVYGEGAEQAFGRLYDKIRKQEECLRDLCATDPCNDKKRIEDTKGGLLADSYRWVLDNSAFQQWQHVPHSQLLWVKGDPGKGKTMLLCGIIDELNRSMPRTALLSYFFCQATDSRINSATAVLRGLLYMLIIQQPSLVSYVRNKYNRVGKTLFEDANAWVALTEIFVDVLQDPSLSTTYLIIDALDECVTNRAKLLEFVAKQSLMSSRIKWILSSRNWPDIEVQLERADYNGRLSLELNAKSVAAAVNIFIHQKVDQLALEKQYKEEIRRAVLQHLTSNANDTFLWVALVCQDLKKTPNWLVLKKLALFPPGLDALYRRMIQQISESDSSEICQPVLASTALFYRPATIQELIAHVGQLDEFADDLGSVREIISLCGSFLTLREDTVYFAMQDQDQFTQLVQDARRFVMYHKGAIENYPLQTYASALMFSPTGSLIRQLFQHEAPKGITLKPGMSDSWSACLQTLEGHSNGVRSVAFSHDSTWLASASDNKTVKIWDASSGACLQTLEGHSDEVRSVAFSHDSTWLASASDDKTVKTWDTSSGACLQTLNGHSGWVYSVAFSQDSTWLASASDDRTVKIWDASSGACLRTLEGHSDEVRSVAFSHESTWLASASYDKTVKIWNASSGACLQTLEGHSKWVWSVAFSHDSTWLASASYDRTVKIWDASSGACLQTLKGHSDEVRSVAFSHDSTWLASASDDRTVKIWDASSGACLQTLEGHSDEIRSVAFSHNSTWLASASYDKTVKIWDASSGACLQKLEGHSDEVRSMAFSHDSTWLASASYDKTVKIWDASSGACLQTLEGHSNWVRSVAILHDSTRLASASDDRTVKIWDASSGACLQTLEGHSNWVLSVAFSHDSTRLVSASYKRTVKIWDASSGACLQTLNDQSGHVNSADLVSFLASSHLNQTETRSEHHVSQGPAISSDKTYISNNAQNLLWLPTEYRPGCSAVSSRCVGIGTGSGKVWLCCFL</sequence>
<feature type="repeat" description="WD" evidence="3">
    <location>
        <begin position="953"/>
        <end position="994"/>
    </location>
</feature>
<dbReference type="AlphaFoldDB" id="A0A6A7AEG3"/>
<dbReference type="Pfam" id="PF24883">
    <property type="entry name" value="NPHP3_N"/>
    <property type="match status" value="1"/>
</dbReference>
<evidence type="ECO:0000256" key="3">
    <source>
        <dbReference type="PROSITE-ProRule" id="PRU00221"/>
    </source>
</evidence>
<dbReference type="PROSITE" id="PS00678">
    <property type="entry name" value="WD_REPEATS_1"/>
    <property type="match status" value="9"/>
</dbReference>
<dbReference type="EMBL" id="MU006218">
    <property type="protein sequence ID" value="KAF2830975.1"/>
    <property type="molecule type" value="Genomic_DNA"/>
</dbReference>
<organism evidence="5 6">
    <name type="scientific">Ophiobolus disseminans</name>
    <dbReference type="NCBI Taxonomy" id="1469910"/>
    <lineage>
        <taxon>Eukaryota</taxon>
        <taxon>Fungi</taxon>
        <taxon>Dikarya</taxon>
        <taxon>Ascomycota</taxon>
        <taxon>Pezizomycotina</taxon>
        <taxon>Dothideomycetes</taxon>
        <taxon>Pleosporomycetidae</taxon>
        <taxon>Pleosporales</taxon>
        <taxon>Pleosporineae</taxon>
        <taxon>Phaeosphaeriaceae</taxon>
        <taxon>Ophiobolus</taxon>
    </lineage>
</organism>
<proteinExistence type="predicted"/>
<dbReference type="OrthoDB" id="538223at2759"/>
<feature type="repeat" description="WD" evidence="3">
    <location>
        <begin position="701"/>
        <end position="742"/>
    </location>
</feature>
<dbReference type="Gene3D" id="3.40.50.300">
    <property type="entry name" value="P-loop containing nucleotide triphosphate hydrolases"/>
    <property type="match status" value="1"/>
</dbReference>
<evidence type="ECO:0000259" key="4">
    <source>
        <dbReference type="PROSITE" id="PS50837"/>
    </source>
</evidence>
<dbReference type="InterPro" id="IPR001680">
    <property type="entry name" value="WD40_rpt"/>
</dbReference>
<dbReference type="InterPro" id="IPR020472">
    <property type="entry name" value="WD40_PAC1"/>
</dbReference>
<dbReference type="PROSITE" id="PS50294">
    <property type="entry name" value="WD_REPEATS_REGION"/>
    <property type="match status" value="10"/>
</dbReference>
<keyword evidence="6" id="KW-1185">Reference proteome</keyword>
<dbReference type="InterPro" id="IPR019775">
    <property type="entry name" value="WD40_repeat_CS"/>
</dbReference>
<dbReference type="CDD" id="cd00200">
    <property type="entry name" value="WD40"/>
    <property type="match status" value="1"/>
</dbReference>
<accession>A0A6A7AEG3</accession>
<reference evidence="5" key="1">
    <citation type="journal article" date="2020" name="Stud. Mycol.">
        <title>101 Dothideomycetes genomes: a test case for predicting lifestyles and emergence of pathogens.</title>
        <authorList>
            <person name="Haridas S."/>
            <person name="Albert R."/>
            <person name="Binder M."/>
            <person name="Bloem J."/>
            <person name="Labutti K."/>
            <person name="Salamov A."/>
            <person name="Andreopoulos B."/>
            <person name="Baker S."/>
            <person name="Barry K."/>
            <person name="Bills G."/>
            <person name="Bluhm B."/>
            <person name="Cannon C."/>
            <person name="Castanera R."/>
            <person name="Culley D."/>
            <person name="Daum C."/>
            <person name="Ezra D."/>
            <person name="Gonzalez J."/>
            <person name="Henrissat B."/>
            <person name="Kuo A."/>
            <person name="Liang C."/>
            <person name="Lipzen A."/>
            <person name="Lutzoni F."/>
            <person name="Magnuson J."/>
            <person name="Mondo S."/>
            <person name="Nolan M."/>
            <person name="Ohm R."/>
            <person name="Pangilinan J."/>
            <person name="Park H.-J."/>
            <person name="Ramirez L."/>
            <person name="Alfaro M."/>
            <person name="Sun H."/>
            <person name="Tritt A."/>
            <person name="Yoshinaga Y."/>
            <person name="Zwiers L.-H."/>
            <person name="Turgeon B."/>
            <person name="Goodwin S."/>
            <person name="Spatafora J."/>
            <person name="Crous P."/>
            <person name="Grigoriev I."/>
        </authorList>
    </citation>
    <scope>NUCLEOTIDE SEQUENCE</scope>
    <source>
        <strain evidence="5">CBS 113818</strain>
    </source>
</reference>
<protein>
    <submittedName>
        <fullName evidence="5">Vegetative incompatibility protein HET-E-1</fullName>
    </submittedName>
</protein>
<feature type="repeat" description="WD" evidence="3">
    <location>
        <begin position="827"/>
        <end position="868"/>
    </location>
</feature>
<dbReference type="InterPro" id="IPR007111">
    <property type="entry name" value="NACHT_NTPase"/>
</dbReference>
<evidence type="ECO:0000256" key="2">
    <source>
        <dbReference type="ARBA" id="ARBA00022737"/>
    </source>
</evidence>
<keyword evidence="1 3" id="KW-0853">WD repeat</keyword>
<feature type="repeat" description="WD" evidence="3">
    <location>
        <begin position="1079"/>
        <end position="1120"/>
    </location>
</feature>
<gene>
    <name evidence="5" type="ORF">CC86DRAFT_462990</name>
</gene>
<evidence type="ECO:0000256" key="1">
    <source>
        <dbReference type="ARBA" id="ARBA00022574"/>
    </source>
</evidence>
<dbReference type="PROSITE" id="PS50082">
    <property type="entry name" value="WD_REPEATS_2"/>
    <property type="match status" value="10"/>
</dbReference>
<feature type="repeat" description="WD" evidence="3">
    <location>
        <begin position="743"/>
        <end position="784"/>
    </location>
</feature>
<keyword evidence="2" id="KW-0677">Repeat</keyword>
<dbReference type="PANTHER" id="PTHR19848">
    <property type="entry name" value="WD40 REPEAT PROTEIN"/>
    <property type="match status" value="1"/>
</dbReference>
<dbReference type="InterPro" id="IPR010730">
    <property type="entry name" value="HET"/>
</dbReference>
<feature type="repeat" description="WD" evidence="3">
    <location>
        <begin position="995"/>
        <end position="1036"/>
    </location>
</feature>
<feature type="repeat" description="WD" evidence="3">
    <location>
        <begin position="869"/>
        <end position="910"/>
    </location>
</feature>
<evidence type="ECO:0000313" key="5">
    <source>
        <dbReference type="EMBL" id="KAF2830975.1"/>
    </source>
</evidence>
<dbReference type="InterPro" id="IPR036322">
    <property type="entry name" value="WD40_repeat_dom_sf"/>
</dbReference>
<dbReference type="InterPro" id="IPR056884">
    <property type="entry name" value="NPHP3-like_N"/>
</dbReference>
<evidence type="ECO:0000313" key="6">
    <source>
        <dbReference type="Proteomes" id="UP000799424"/>
    </source>
</evidence>
<dbReference type="PRINTS" id="PR00320">
    <property type="entry name" value="GPROTEINBRPT"/>
</dbReference>
<dbReference type="InterPro" id="IPR027417">
    <property type="entry name" value="P-loop_NTPase"/>
</dbReference>
<feature type="repeat" description="WD" evidence="3">
    <location>
        <begin position="911"/>
        <end position="952"/>
    </location>
</feature>